<dbReference type="PANTHER" id="PTHR33514">
    <property type="entry name" value="PROTEIN ABCI12, CHLOROPLASTIC"/>
    <property type="match status" value="1"/>
</dbReference>
<evidence type="ECO:0000256" key="4">
    <source>
        <dbReference type="ARBA" id="ARBA00023136"/>
    </source>
</evidence>
<dbReference type="PANTHER" id="PTHR33514:SF13">
    <property type="entry name" value="PROTEIN ABCI12, CHLOROPLASTIC"/>
    <property type="match status" value="1"/>
</dbReference>
<feature type="transmembrane region" description="Helical" evidence="5">
    <location>
        <begin position="70"/>
        <end position="90"/>
    </location>
</feature>
<gene>
    <name evidence="6" type="primary">ecfT_1</name>
    <name evidence="6" type="ORF">CAFE_10490</name>
</gene>
<feature type="transmembrane region" description="Helical" evidence="5">
    <location>
        <begin position="110"/>
        <end position="132"/>
    </location>
</feature>
<dbReference type="GO" id="GO:0005886">
    <property type="term" value="C:plasma membrane"/>
    <property type="evidence" value="ECO:0007669"/>
    <property type="project" value="TreeGrafter"/>
</dbReference>
<dbReference type="Proteomes" id="UP000469440">
    <property type="component" value="Unassembled WGS sequence"/>
</dbReference>
<organism evidence="6 7">
    <name type="scientific">Caproicibacter fermentans</name>
    <dbReference type="NCBI Taxonomy" id="2576756"/>
    <lineage>
        <taxon>Bacteria</taxon>
        <taxon>Bacillati</taxon>
        <taxon>Bacillota</taxon>
        <taxon>Clostridia</taxon>
        <taxon>Eubacteriales</taxon>
        <taxon>Acutalibacteraceae</taxon>
        <taxon>Caproicibacter</taxon>
    </lineage>
</organism>
<evidence type="ECO:0000256" key="3">
    <source>
        <dbReference type="ARBA" id="ARBA00022989"/>
    </source>
</evidence>
<dbReference type="EMBL" id="VWXL01000027">
    <property type="protein sequence ID" value="MVB10361.1"/>
    <property type="molecule type" value="Genomic_DNA"/>
</dbReference>
<feature type="transmembrane region" description="Helical" evidence="5">
    <location>
        <begin position="250"/>
        <end position="268"/>
    </location>
</feature>
<name>A0A6N8HWZ6_9FIRM</name>
<dbReference type="RefSeq" id="WP_066646436.1">
    <property type="nucleotide sequence ID" value="NZ_VWXL01000027.1"/>
</dbReference>
<proteinExistence type="predicted"/>
<sequence>MVRDITLGQYFPGNSLIHRLDPRMKILLTLAFIVFIFVATNFQGLALMLAMMLLVLLLSGVPLSQYLKSLKAVIFIVAFTFVLNLFYGGGDTVWSQHFPGFTMRITNGGISNAVFVAVRIFSLILFSSVLTFTTSPTQLTDALERLMKPLKVLHVKVHEIAMMMTIALRFVPTLLEETDKIMNAQKARGADLESGGFMQRIKSLIPILIPLFVSSFRRAYDLAMAMECRCYHGGEGRTKMKQLHMSGLDAAAAVCSALFCAAVLYCALRFPAALR</sequence>
<accession>A0A6N8HWZ6</accession>
<dbReference type="Pfam" id="PF02361">
    <property type="entry name" value="CbiQ"/>
    <property type="match status" value="1"/>
</dbReference>
<evidence type="ECO:0000313" key="6">
    <source>
        <dbReference type="EMBL" id="MVB10361.1"/>
    </source>
</evidence>
<evidence type="ECO:0000256" key="2">
    <source>
        <dbReference type="ARBA" id="ARBA00022692"/>
    </source>
</evidence>
<dbReference type="CDD" id="cd16914">
    <property type="entry name" value="EcfT"/>
    <property type="match status" value="1"/>
</dbReference>
<keyword evidence="7" id="KW-1185">Reference proteome</keyword>
<evidence type="ECO:0000256" key="5">
    <source>
        <dbReference type="SAM" id="Phobius"/>
    </source>
</evidence>
<feature type="transmembrane region" description="Helical" evidence="5">
    <location>
        <begin position="26"/>
        <end position="58"/>
    </location>
</feature>
<evidence type="ECO:0000313" key="7">
    <source>
        <dbReference type="Proteomes" id="UP000469440"/>
    </source>
</evidence>
<keyword evidence="3 5" id="KW-1133">Transmembrane helix</keyword>
<evidence type="ECO:0000256" key="1">
    <source>
        <dbReference type="ARBA" id="ARBA00004141"/>
    </source>
</evidence>
<keyword evidence="4 5" id="KW-0472">Membrane</keyword>
<dbReference type="InterPro" id="IPR003339">
    <property type="entry name" value="ABC/ECF_trnsptr_transmembrane"/>
</dbReference>
<reference evidence="6 7" key="1">
    <citation type="submission" date="2019-09" db="EMBL/GenBank/DDBJ databases">
        <title>Genome sequence of Clostridium sp. EA1.</title>
        <authorList>
            <person name="Poehlein A."/>
            <person name="Bengelsdorf F.R."/>
            <person name="Daniel R."/>
        </authorList>
    </citation>
    <scope>NUCLEOTIDE SEQUENCE [LARGE SCALE GENOMIC DNA]</scope>
    <source>
        <strain evidence="6 7">EA1</strain>
    </source>
</reference>
<dbReference type="AlphaFoldDB" id="A0A6N8HWZ6"/>
<comment type="caution">
    <text evidence="6">The sequence shown here is derived from an EMBL/GenBank/DDBJ whole genome shotgun (WGS) entry which is preliminary data.</text>
</comment>
<keyword evidence="2 5" id="KW-0812">Transmembrane</keyword>
<protein>
    <submittedName>
        <fullName evidence="6">Energy-coupling factor transporter transmembrane protein EcfT</fullName>
    </submittedName>
</protein>
<comment type="subcellular location">
    <subcellularLocation>
        <location evidence="1">Membrane</location>
        <topology evidence="1">Multi-pass membrane protein</topology>
    </subcellularLocation>
</comment>